<dbReference type="GO" id="GO:0007274">
    <property type="term" value="P:neuromuscular synaptic transmission"/>
    <property type="evidence" value="ECO:0007669"/>
    <property type="project" value="TreeGrafter"/>
</dbReference>
<gene>
    <name evidence="8" type="ORF">D910_05179</name>
</gene>
<dbReference type="Gene3D" id="2.30.30.40">
    <property type="entry name" value="SH3 Domains"/>
    <property type="match status" value="2"/>
</dbReference>
<dbReference type="Pfam" id="PF25523">
    <property type="entry name" value="Ig_RIMBP2"/>
    <property type="match status" value="1"/>
</dbReference>
<dbReference type="OrthoDB" id="4158657at2759"/>
<dbReference type="Proteomes" id="UP000030742">
    <property type="component" value="Unassembled WGS sequence"/>
</dbReference>
<proteinExistence type="inferred from homology"/>
<feature type="non-terminal residue" evidence="8">
    <location>
        <position position="489"/>
    </location>
</feature>
<feature type="region of interest" description="Disordered" evidence="5">
    <location>
        <begin position="198"/>
        <end position="219"/>
    </location>
</feature>
<keyword evidence="3" id="KW-0677">Repeat</keyword>
<feature type="compositionally biased region" description="Low complexity" evidence="5">
    <location>
        <begin position="263"/>
        <end position="292"/>
    </location>
</feature>
<feature type="compositionally biased region" description="Polar residues" evidence="5">
    <location>
        <begin position="198"/>
        <end position="207"/>
    </location>
</feature>
<dbReference type="InterPro" id="IPR040325">
    <property type="entry name" value="RIMBP1/2/3"/>
</dbReference>
<dbReference type="SMART" id="SM00326">
    <property type="entry name" value="SH3"/>
    <property type="match status" value="2"/>
</dbReference>
<sequence>MWFASTMWRCELSSREFIDTPLQARLAPNTQYRVTVRAKHHRSAQNVANLAEELPMPAAAHTDFRTLPKGLPDPPSDILVEPGPQDGTLLVTWHPISTPHHPASGITGYAVYADGKKVTDVDSPTGDHALIDISKLLGLNPRHVTVRTKARDSQSADSVPTAIPASVLRGGPIRRQQPHSAIIEPDENLSDKEIFPNSQAHRQQQGGIPSIEITKENYDANMSEDELDSRNRRMMGFNRNQTRQQQNATQPQNVAGTSGPTNQQQYYGAGQAQQVVQNQRQNQMMRSQQQPMRPSPNNPQRKGREQNANPKYFVALFDYDPATMSPNPDACDEELPFSEGDTIKVWGEKDADAGRRGFVPHNMVMELDSNHSNQAIQQHGAPAHGNQPLTNPVRRMVALYDYDPQELSPNVDAEVNPSTLPQYSCLQLQVELSFSTGQIITIFGEMDEDGFYNAEIDGVRGLVPSNFLADAPDQFGAAGPHGPITRGGE</sequence>
<protein>
    <recommendedName>
        <fullName evidence="10">SH3 domain-containing protein</fullName>
    </recommendedName>
</protein>
<dbReference type="PANTHER" id="PTHR14234:SF19">
    <property type="entry name" value="RIM-BINDING PROTEIN, ISOFORM F"/>
    <property type="match status" value="1"/>
</dbReference>
<dbReference type="PROSITE" id="PS50853">
    <property type="entry name" value="FN3"/>
    <property type="match status" value="1"/>
</dbReference>
<dbReference type="SUPFAM" id="SSF50044">
    <property type="entry name" value="SH3-domain"/>
    <property type="match status" value="2"/>
</dbReference>
<feature type="compositionally biased region" description="Low complexity" evidence="5">
    <location>
        <begin position="240"/>
        <end position="253"/>
    </location>
</feature>
<dbReference type="InterPro" id="IPR013783">
    <property type="entry name" value="Ig-like_fold"/>
</dbReference>
<feature type="domain" description="SH3" evidence="6">
    <location>
        <begin position="391"/>
        <end position="473"/>
    </location>
</feature>
<dbReference type="Gene3D" id="2.60.40.10">
    <property type="entry name" value="Immunoglobulins"/>
    <property type="match status" value="1"/>
</dbReference>
<evidence type="ECO:0008006" key="10">
    <source>
        <dbReference type="Google" id="ProtNLM"/>
    </source>
</evidence>
<evidence type="ECO:0000313" key="9">
    <source>
        <dbReference type="Proteomes" id="UP000030742"/>
    </source>
</evidence>
<evidence type="ECO:0000259" key="7">
    <source>
        <dbReference type="PROSITE" id="PS50853"/>
    </source>
</evidence>
<dbReference type="Pfam" id="PF07653">
    <property type="entry name" value="SH3_2"/>
    <property type="match status" value="2"/>
</dbReference>
<keyword evidence="2 4" id="KW-0728">SH3 domain</keyword>
<feature type="region of interest" description="Disordered" evidence="5">
    <location>
        <begin position="240"/>
        <end position="307"/>
    </location>
</feature>
<organism evidence="8 9">
    <name type="scientific">Dendroctonus ponderosae</name>
    <name type="common">Mountain pine beetle</name>
    <dbReference type="NCBI Taxonomy" id="77166"/>
    <lineage>
        <taxon>Eukaryota</taxon>
        <taxon>Metazoa</taxon>
        <taxon>Ecdysozoa</taxon>
        <taxon>Arthropoda</taxon>
        <taxon>Hexapoda</taxon>
        <taxon>Insecta</taxon>
        <taxon>Pterygota</taxon>
        <taxon>Neoptera</taxon>
        <taxon>Endopterygota</taxon>
        <taxon>Coleoptera</taxon>
        <taxon>Polyphaga</taxon>
        <taxon>Cucujiformia</taxon>
        <taxon>Curculionidae</taxon>
        <taxon>Scolytinae</taxon>
        <taxon>Dendroctonus</taxon>
    </lineage>
</organism>
<dbReference type="PANTHER" id="PTHR14234">
    <property type="entry name" value="RIM BINDING PROTEIN-RELATED"/>
    <property type="match status" value="1"/>
</dbReference>
<dbReference type="InterPro" id="IPR001452">
    <property type="entry name" value="SH3_domain"/>
</dbReference>
<dbReference type="SUPFAM" id="SSF49265">
    <property type="entry name" value="Fibronectin type III"/>
    <property type="match status" value="1"/>
</dbReference>
<dbReference type="AlphaFoldDB" id="U4UCW2"/>
<feature type="domain" description="Fibronectin type-III" evidence="7">
    <location>
        <begin position="74"/>
        <end position="170"/>
    </location>
</feature>
<dbReference type="FunFam" id="2.60.40.10:FF:000072">
    <property type="entry name" value="RIMS-binding protein 2 isoform X1"/>
    <property type="match status" value="1"/>
</dbReference>
<dbReference type="PRINTS" id="PR00452">
    <property type="entry name" value="SH3DOMAIN"/>
</dbReference>
<evidence type="ECO:0000256" key="4">
    <source>
        <dbReference type="PROSITE-ProRule" id="PRU00192"/>
    </source>
</evidence>
<accession>U4UCW2</accession>
<evidence type="ECO:0000256" key="2">
    <source>
        <dbReference type="ARBA" id="ARBA00022443"/>
    </source>
</evidence>
<feature type="region of interest" description="Disordered" evidence="5">
    <location>
        <begin position="147"/>
        <end position="174"/>
    </location>
</feature>
<reference evidence="8 9" key="1">
    <citation type="journal article" date="2013" name="Genome Biol.">
        <title>Draft genome of the mountain pine beetle, Dendroctonus ponderosae Hopkins, a major forest pest.</title>
        <authorList>
            <person name="Keeling C.I."/>
            <person name="Yuen M.M."/>
            <person name="Liao N.Y."/>
            <person name="Docking T.R."/>
            <person name="Chan S.K."/>
            <person name="Taylor G.A."/>
            <person name="Palmquist D.L."/>
            <person name="Jackman S.D."/>
            <person name="Nguyen A."/>
            <person name="Li M."/>
            <person name="Henderson H."/>
            <person name="Janes J.K."/>
            <person name="Zhao Y."/>
            <person name="Pandoh P."/>
            <person name="Moore R."/>
            <person name="Sperling F.A."/>
            <person name="Huber D.P."/>
            <person name="Birol I."/>
            <person name="Jones S.J."/>
            <person name="Bohlmann J."/>
        </authorList>
    </citation>
    <scope>NUCLEOTIDE SEQUENCE</scope>
</reference>
<dbReference type="PROSITE" id="PS50002">
    <property type="entry name" value="SH3"/>
    <property type="match status" value="1"/>
</dbReference>
<evidence type="ECO:0000256" key="1">
    <source>
        <dbReference type="ARBA" id="ARBA00010749"/>
    </source>
</evidence>
<name>U4UCW2_DENPD</name>
<comment type="similarity">
    <text evidence="1">Belongs to the RIMBP family.</text>
</comment>
<dbReference type="InterPro" id="IPR003961">
    <property type="entry name" value="FN3_dom"/>
</dbReference>
<dbReference type="InterPro" id="IPR036116">
    <property type="entry name" value="FN3_sf"/>
</dbReference>
<dbReference type="EMBL" id="KB631999">
    <property type="protein sequence ID" value="ERL87790.1"/>
    <property type="molecule type" value="Genomic_DNA"/>
</dbReference>
<evidence type="ECO:0000256" key="3">
    <source>
        <dbReference type="ARBA" id="ARBA00022737"/>
    </source>
</evidence>
<evidence type="ECO:0000256" key="5">
    <source>
        <dbReference type="SAM" id="MobiDB-lite"/>
    </source>
</evidence>
<evidence type="ECO:0000313" key="8">
    <source>
        <dbReference type="EMBL" id="ERL87790.1"/>
    </source>
</evidence>
<dbReference type="GO" id="GO:0045202">
    <property type="term" value="C:synapse"/>
    <property type="evidence" value="ECO:0007669"/>
    <property type="project" value="GOC"/>
</dbReference>
<dbReference type="FunFam" id="2.30.30.40:FF:000016">
    <property type="entry name" value="RIMS-binding protein 2 isoform X2"/>
    <property type="match status" value="1"/>
</dbReference>
<dbReference type="STRING" id="77166.U4UCW2"/>
<evidence type="ECO:0000259" key="6">
    <source>
        <dbReference type="PROSITE" id="PS50002"/>
    </source>
</evidence>
<dbReference type="InterPro" id="IPR036028">
    <property type="entry name" value="SH3-like_dom_sf"/>
</dbReference>
<dbReference type="InterPro" id="IPR057884">
    <property type="entry name" value="FN3_RIM-BP1/2/3"/>
</dbReference>